<evidence type="ECO:0000313" key="4">
    <source>
        <dbReference type="Proteomes" id="UP000232101"/>
    </source>
</evidence>
<reference evidence="3 4" key="1">
    <citation type="submission" date="2017-11" db="EMBL/GenBank/DDBJ databases">
        <title>Bacterial isolate from king chilli rhizosphere.</title>
        <authorList>
            <person name="Takhelmayum P."/>
            <person name="Sarangthem I."/>
        </authorList>
    </citation>
    <scope>NUCLEOTIDE SEQUENCE [LARGE SCALE GENOMIC DNA]</scope>
    <source>
        <strain evidence="4">t26</strain>
    </source>
</reference>
<keyword evidence="3" id="KW-0067">ATP-binding</keyword>
<comment type="caution">
    <text evidence="3">The sequence shown here is derived from an EMBL/GenBank/DDBJ whole genome shotgun (WGS) entry which is preliminary data.</text>
</comment>
<dbReference type="InterPro" id="IPR049730">
    <property type="entry name" value="SNF2/RAD54-like_C"/>
</dbReference>
<feature type="domain" description="Helicase C-terminal" evidence="2">
    <location>
        <begin position="1"/>
        <end position="113"/>
    </location>
</feature>
<protein>
    <submittedName>
        <fullName evidence="3">ATP-dependent helicase</fullName>
    </submittedName>
</protein>
<proteinExistence type="predicted"/>
<dbReference type="Pfam" id="PF00271">
    <property type="entry name" value="Helicase_C"/>
    <property type="match status" value="1"/>
</dbReference>
<dbReference type="GO" id="GO:0016787">
    <property type="term" value="F:hydrolase activity"/>
    <property type="evidence" value="ECO:0007669"/>
    <property type="project" value="UniProtKB-KW"/>
</dbReference>
<dbReference type="EMBL" id="PHQY01000034">
    <property type="protein sequence ID" value="PJO45479.1"/>
    <property type="molecule type" value="Genomic_DNA"/>
</dbReference>
<dbReference type="InterPro" id="IPR027417">
    <property type="entry name" value="P-loop_NTPase"/>
</dbReference>
<sequence>PFYGELKQKERQEMIKEFETNAQFFVANKVCAGYGLNLQFCSYVIYYSNDWNYATRAQSEDRVHRIGQNENVHIVDICAAYTLDERIIKSLENKEDLVDSFKYELEQQKDKRFIEDFICKRDIYGRRCKKKMKQVDLKDLKEVEE</sequence>
<keyword evidence="1" id="KW-0378">Hydrolase</keyword>
<organism evidence="3 4">
    <name type="scientific">Lysinibacillus xylanilyticus</name>
    <dbReference type="NCBI Taxonomy" id="582475"/>
    <lineage>
        <taxon>Bacteria</taxon>
        <taxon>Bacillati</taxon>
        <taxon>Bacillota</taxon>
        <taxon>Bacilli</taxon>
        <taxon>Bacillales</taxon>
        <taxon>Bacillaceae</taxon>
        <taxon>Lysinibacillus</taxon>
    </lineage>
</organism>
<dbReference type="SUPFAM" id="SSF52540">
    <property type="entry name" value="P-loop containing nucleoside triphosphate hydrolases"/>
    <property type="match status" value="1"/>
</dbReference>
<dbReference type="PANTHER" id="PTHR10799">
    <property type="entry name" value="SNF2/RAD54 HELICASE FAMILY"/>
    <property type="match status" value="1"/>
</dbReference>
<dbReference type="PROSITE" id="PS51194">
    <property type="entry name" value="HELICASE_CTER"/>
    <property type="match status" value="1"/>
</dbReference>
<keyword evidence="3" id="KW-0547">Nucleotide-binding</keyword>
<dbReference type="InterPro" id="IPR001650">
    <property type="entry name" value="Helicase_C-like"/>
</dbReference>
<accession>A0A2M9QBP0</accession>
<gene>
    <name evidence="3" type="ORF">CWD94_00890</name>
</gene>
<evidence type="ECO:0000259" key="2">
    <source>
        <dbReference type="PROSITE" id="PS51194"/>
    </source>
</evidence>
<keyword evidence="3" id="KW-0347">Helicase</keyword>
<dbReference type="RefSeq" id="WP_198516141.1">
    <property type="nucleotide sequence ID" value="NZ_PHQY01000034.1"/>
</dbReference>
<evidence type="ECO:0000313" key="3">
    <source>
        <dbReference type="EMBL" id="PJO45479.1"/>
    </source>
</evidence>
<dbReference type="AlphaFoldDB" id="A0A2M9QBP0"/>
<evidence type="ECO:0000256" key="1">
    <source>
        <dbReference type="ARBA" id="ARBA00022801"/>
    </source>
</evidence>
<dbReference type="GO" id="GO:0004386">
    <property type="term" value="F:helicase activity"/>
    <property type="evidence" value="ECO:0007669"/>
    <property type="project" value="UniProtKB-KW"/>
</dbReference>
<dbReference type="Proteomes" id="UP000232101">
    <property type="component" value="Unassembled WGS sequence"/>
</dbReference>
<feature type="non-terminal residue" evidence="3">
    <location>
        <position position="1"/>
    </location>
</feature>
<dbReference type="Gene3D" id="3.40.50.300">
    <property type="entry name" value="P-loop containing nucleotide triphosphate hydrolases"/>
    <property type="match status" value="1"/>
</dbReference>
<name>A0A2M9QBP0_9BACI</name>
<dbReference type="CDD" id="cd18793">
    <property type="entry name" value="SF2_C_SNF"/>
    <property type="match status" value="1"/>
</dbReference>